<comment type="miscellaneous">
    <text evidence="12">A lyase-type mechanism (elimination/hydration) is suggested for the cleavage of the lactyl ether bond of MurNAc 6-phosphate, with the formation of an alpha,beta-unsaturated aldehyde intermediate with (E)-stereochemistry, followed by the syn addition of water to give product.</text>
</comment>
<evidence type="ECO:0000256" key="4">
    <source>
        <dbReference type="ARBA" id="ARBA00051747"/>
    </source>
</evidence>
<comment type="similarity">
    <text evidence="7 12">Belongs to the GCKR-like family. MurNAc-6-P etherase subfamily.</text>
</comment>
<evidence type="ECO:0000256" key="9">
    <source>
        <dbReference type="ARBA" id="ARBA00070061"/>
    </source>
</evidence>
<evidence type="ECO:0000256" key="5">
    <source>
        <dbReference type="ARBA" id="ARBA00060595"/>
    </source>
</evidence>
<feature type="active site" description="Proton donor" evidence="12">
    <location>
        <position position="85"/>
    </location>
</feature>
<feature type="active site" evidence="12">
    <location>
        <position position="116"/>
    </location>
</feature>
<dbReference type="FunFam" id="3.40.50.10490:FF:000014">
    <property type="entry name" value="N-acetylmuramic acid 6-phosphate etherase"/>
    <property type="match status" value="1"/>
</dbReference>
<dbReference type="RefSeq" id="WP_073279840.1">
    <property type="nucleotide sequence ID" value="NZ_FRAC01000033.1"/>
</dbReference>
<comment type="pathway">
    <text evidence="12">Amino-sugar metabolism; N-acetylmuramate degradation.</text>
</comment>
<evidence type="ECO:0000313" key="14">
    <source>
        <dbReference type="EMBL" id="SHL44527.1"/>
    </source>
</evidence>
<dbReference type="CDD" id="cd05007">
    <property type="entry name" value="SIS_Etherase"/>
    <property type="match status" value="1"/>
</dbReference>
<keyword evidence="2 12" id="KW-0456">Lyase</keyword>
<dbReference type="PANTHER" id="PTHR10088">
    <property type="entry name" value="GLUCOKINASE REGULATORY PROTEIN"/>
    <property type="match status" value="1"/>
</dbReference>
<dbReference type="InterPro" id="IPR005488">
    <property type="entry name" value="Etherase_MurQ"/>
</dbReference>
<evidence type="ECO:0000256" key="10">
    <source>
        <dbReference type="ARBA" id="ARBA00077905"/>
    </source>
</evidence>
<dbReference type="UniPathway" id="UPA00342"/>
<dbReference type="GO" id="GO:0097173">
    <property type="term" value="P:N-acetylmuramic acid catabolic process"/>
    <property type="evidence" value="ECO:0007669"/>
    <property type="project" value="UniProtKB-UniPathway"/>
</dbReference>
<dbReference type="NCBIfam" id="NF003915">
    <property type="entry name" value="PRK05441.1"/>
    <property type="match status" value="1"/>
</dbReference>
<dbReference type="Proteomes" id="UP000184386">
    <property type="component" value="Unassembled WGS sequence"/>
</dbReference>
<dbReference type="GO" id="GO:0046348">
    <property type="term" value="P:amino sugar catabolic process"/>
    <property type="evidence" value="ECO:0007669"/>
    <property type="project" value="InterPro"/>
</dbReference>
<dbReference type="SUPFAM" id="SSF53697">
    <property type="entry name" value="SIS domain"/>
    <property type="match status" value="1"/>
</dbReference>
<evidence type="ECO:0000256" key="11">
    <source>
        <dbReference type="ARBA" id="ARBA00084049"/>
    </source>
</evidence>
<evidence type="ECO:0000256" key="7">
    <source>
        <dbReference type="ARBA" id="ARBA00061234"/>
    </source>
</evidence>
<accession>A0A1M7APA2</accession>
<comment type="pathway">
    <text evidence="5">Amino-sugar metabolism; 1,6-anhydro-N-acetylmuramate degradation.</text>
</comment>
<dbReference type="Pfam" id="PF22645">
    <property type="entry name" value="GKRP_SIS_N"/>
    <property type="match status" value="1"/>
</dbReference>
<dbReference type="OrthoDB" id="9813395at2"/>
<dbReference type="InterPro" id="IPR040190">
    <property type="entry name" value="MURQ/GCKR"/>
</dbReference>
<dbReference type="InterPro" id="IPR001347">
    <property type="entry name" value="SIS_dom"/>
</dbReference>
<dbReference type="STRING" id="1121322.SAMN02745136_04917"/>
<evidence type="ECO:0000256" key="8">
    <source>
        <dbReference type="ARBA" id="ARBA00067056"/>
    </source>
</evidence>
<evidence type="ECO:0000313" key="15">
    <source>
        <dbReference type="Proteomes" id="UP000184386"/>
    </source>
</evidence>
<evidence type="ECO:0000256" key="1">
    <source>
        <dbReference type="ARBA" id="ARBA00011738"/>
    </source>
</evidence>
<dbReference type="GO" id="GO:0016835">
    <property type="term" value="F:carbon-oxygen lyase activity"/>
    <property type="evidence" value="ECO:0007669"/>
    <property type="project" value="UniProtKB-UniRule"/>
</dbReference>
<dbReference type="EC" id="4.2.1.126" evidence="8 12"/>
<dbReference type="PROSITE" id="PS51464">
    <property type="entry name" value="SIS"/>
    <property type="match status" value="1"/>
</dbReference>
<dbReference type="FunFam" id="1.10.8.1080:FF:000001">
    <property type="entry name" value="N-acetylmuramic acid 6-phosphate etherase"/>
    <property type="match status" value="1"/>
</dbReference>
<dbReference type="Gene3D" id="3.40.50.10490">
    <property type="entry name" value="Glucose-6-phosphate isomerase like protein, domain 1"/>
    <property type="match status" value="1"/>
</dbReference>
<comment type="subunit">
    <text evidence="1 12">Homodimer.</text>
</comment>
<proteinExistence type="inferred from homology"/>
<gene>
    <name evidence="12" type="primary">murQ</name>
    <name evidence="14" type="ORF">SAMN02745136_04917</name>
</gene>
<evidence type="ECO:0000256" key="2">
    <source>
        <dbReference type="ARBA" id="ARBA00023239"/>
    </source>
</evidence>
<dbReference type="Pfam" id="PF20741">
    <property type="entry name" value="GKRP-like_C"/>
    <property type="match status" value="1"/>
</dbReference>
<dbReference type="EMBL" id="FRAC01000033">
    <property type="protein sequence ID" value="SHL44527.1"/>
    <property type="molecule type" value="Genomic_DNA"/>
</dbReference>
<dbReference type="PANTHER" id="PTHR10088:SF4">
    <property type="entry name" value="GLUCOKINASE REGULATORY PROTEIN"/>
    <property type="match status" value="1"/>
</dbReference>
<dbReference type="GO" id="GO:0097367">
    <property type="term" value="F:carbohydrate derivative binding"/>
    <property type="evidence" value="ECO:0007669"/>
    <property type="project" value="InterPro"/>
</dbReference>
<dbReference type="NCBIfam" id="NF009222">
    <property type="entry name" value="PRK12570.1"/>
    <property type="match status" value="1"/>
</dbReference>
<evidence type="ECO:0000259" key="13">
    <source>
        <dbReference type="PROSITE" id="PS51464"/>
    </source>
</evidence>
<sequence length="304" mass="32882">MNEYLSGLMTEQVNQNTREIDECSTEQILEMINFEDSQVADIVKNEIPKIAKAVEVIYKALSNGGRMFYLGAGTSGRLGVLDASECPPTFGSEPSLIQGYIAGGDIALRTAVEGYEDSEEEGRNQVTRCKVTEKDVVIGITASGGAAYVLGAVKQARELSAATIGIVNNPNTKLEALCDICIAAVVGPEVIIGSTRMKAGTAQKLILNMLTTTTMIKLGKVYGNMMVDLKASNIKLNERAIRIIRTVTGVDEEVASRYLEEANHSSKTAIMMILSGYSLKEAQDTLDANQGYLKKALDQVKRRD</sequence>
<protein>
    <recommendedName>
        <fullName evidence="9 12">N-acetylmuramic acid 6-phosphate etherase</fullName>
        <shortName evidence="12">MurNAc-6-P etherase</shortName>
        <ecNumber evidence="8 12">4.2.1.126</ecNumber>
    </recommendedName>
    <alternativeName>
        <fullName evidence="11 12">N-acetylmuramic acid 6-phosphate hydrolase</fullName>
    </alternativeName>
    <alternativeName>
        <fullName evidence="10 12">N-acetylmuramic acid 6-phosphate lyase</fullName>
    </alternativeName>
</protein>
<reference evidence="14 15" key="1">
    <citation type="submission" date="2016-11" db="EMBL/GenBank/DDBJ databases">
        <authorList>
            <person name="Jaros S."/>
            <person name="Januszkiewicz K."/>
            <person name="Wedrychowicz H."/>
        </authorList>
    </citation>
    <scope>NUCLEOTIDE SEQUENCE [LARGE SCALE GENOMIC DNA]</scope>
    <source>
        <strain evidence="14 15">DSM 15929</strain>
    </source>
</reference>
<comment type="pathway">
    <text evidence="6">Cell wall biogenesis.</text>
</comment>
<feature type="domain" description="SIS" evidence="13">
    <location>
        <begin position="57"/>
        <end position="220"/>
    </location>
</feature>
<evidence type="ECO:0000256" key="12">
    <source>
        <dbReference type="HAMAP-Rule" id="MF_00068"/>
    </source>
</evidence>
<dbReference type="GO" id="GO:0016803">
    <property type="term" value="F:ether hydrolase activity"/>
    <property type="evidence" value="ECO:0007669"/>
    <property type="project" value="TreeGrafter"/>
</dbReference>
<dbReference type="AlphaFoldDB" id="A0A1M7APA2"/>
<organism evidence="14 15">
    <name type="scientific">Anaerocolumna jejuensis DSM 15929</name>
    <dbReference type="NCBI Taxonomy" id="1121322"/>
    <lineage>
        <taxon>Bacteria</taxon>
        <taxon>Bacillati</taxon>
        <taxon>Bacillota</taxon>
        <taxon>Clostridia</taxon>
        <taxon>Lachnospirales</taxon>
        <taxon>Lachnospiraceae</taxon>
        <taxon>Anaerocolumna</taxon>
    </lineage>
</organism>
<comment type="catalytic activity">
    <reaction evidence="4 12">
        <text>N-acetyl-D-muramate 6-phosphate + H2O = N-acetyl-D-glucosamine 6-phosphate + (R)-lactate</text>
        <dbReference type="Rhea" id="RHEA:26410"/>
        <dbReference type="ChEBI" id="CHEBI:15377"/>
        <dbReference type="ChEBI" id="CHEBI:16004"/>
        <dbReference type="ChEBI" id="CHEBI:57513"/>
        <dbReference type="ChEBI" id="CHEBI:58722"/>
        <dbReference type="EC" id="4.2.1.126"/>
    </reaction>
</comment>
<dbReference type="Gene3D" id="1.10.8.1080">
    <property type="match status" value="1"/>
</dbReference>
<dbReference type="HAMAP" id="MF_00068">
    <property type="entry name" value="MurQ"/>
    <property type="match status" value="1"/>
</dbReference>
<dbReference type="GO" id="GO:0009254">
    <property type="term" value="P:peptidoglycan turnover"/>
    <property type="evidence" value="ECO:0007669"/>
    <property type="project" value="TreeGrafter"/>
</dbReference>
<keyword evidence="15" id="KW-1185">Reference proteome</keyword>
<dbReference type="NCBIfam" id="TIGR00274">
    <property type="entry name" value="N-acetylmuramic acid 6-phosphate etherase"/>
    <property type="match status" value="1"/>
</dbReference>
<evidence type="ECO:0000256" key="6">
    <source>
        <dbReference type="ARBA" id="ARBA00060672"/>
    </source>
</evidence>
<name>A0A1M7APA2_9FIRM</name>
<keyword evidence="3 12" id="KW-0119">Carbohydrate metabolism</keyword>
<evidence type="ECO:0000256" key="3">
    <source>
        <dbReference type="ARBA" id="ARBA00023277"/>
    </source>
</evidence>
<comment type="function">
    <text evidence="12">Specifically catalyzes the cleavage of the D-lactyl ether substituent of MurNAc 6-phosphate, producing GlcNAc 6-phosphate and D-lactate.</text>
</comment>
<dbReference type="InterPro" id="IPR046348">
    <property type="entry name" value="SIS_dom_sf"/>
</dbReference>